<dbReference type="EnsemblProtists" id="EOD18653">
    <property type="protein sequence ID" value="EOD18653"/>
    <property type="gene ID" value="EMIHUDRAFT_243592"/>
</dbReference>
<dbReference type="Pfam" id="PF00013">
    <property type="entry name" value="KH_1"/>
    <property type="match status" value="1"/>
</dbReference>
<dbReference type="GeneID" id="17264219"/>
<sequence>MFGHVEPQGVVQPMYVSVVVTCPGSRIGKVIGPGGSGLRHLWRLARVRAHVPREALENGDREIQLTGTPEQVQQAQHIMVQMMSQPSLAPVTAPGGMMGMGGRPLAPHPVSAAPVGSARLLLESIRVGHLESGAHFELARGEWFGMFLPAQPIPRPPSMQPPPMQQPMQLSPMPMPQVAPMPQPHALPGGGADGTPLAAALGGLHLGLPPPQSAATAAADDGIWSAVSSSRDSAVSHPRVSTSWA</sequence>
<dbReference type="InterPro" id="IPR004087">
    <property type="entry name" value="KH_dom"/>
</dbReference>
<dbReference type="RefSeq" id="XP_005771082.1">
    <property type="nucleotide sequence ID" value="XM_005771025.1"/>
</dbReference>
<dbReference type="CDD" id="cd00105">
    <property type="entry name" value="KH-I"/>
    <property type="match status" value="1"/>
</dbReference>
<organism evidence="3 4">
    <name type="scientific">Emiliania huxleyi (strain CCMP1516)</name>
    <dbReference type="NCBI Taxonomy" id="280463"/>
    <lineage>
        <taxon>Eukaryota</taxon>
        <taxon>Haptista</taxon>
        <taxon>Haptophyta</taxon>
        <taxon>Prymnesiophyceae</taxon>
        <taxon>Isochrysidales</taxon>
        <taxon>Noelaerhabdaceae</taxon>
        <taxon>Emiliania</taxon>
    </lineage>
</organism>
<dbReference type="PaxDb" id="2903-EOD18653"/>
<dbReference type="Proteomes" id="UP000013827">
    <property type="component" value="Unassembled WGS sequence"/>
</dbReference>
<dbReference type="HOGENOM" id="CLU_1017201_0_0_1"/>
<reference evidence="4" key="1">
    <citation type="journal article" date="2013" name="Nature">
        <title>Pan genome of the phytoplankton Emiliania underpins its global distribution.</title>
        <authorList>
            <person name="Read B.A."/>
            <person name="Kegel J."/>
            <person name="Klute M.J."/>
            <person name="Kuo A."/>
            <person name="Lefebvre S.C."/>
            <person name="Maumus F."/>
            <person name="Mayer C."/>
            <person name="Miller J."/>
            <person name="Monier A."/>
            <person name="Salamov A."/>
            <person name="Young J."/>
            <person name="Aguilar M."/>
            <person name="Claverie J.M."/>
            <person name="Frickenhaus S."/>
            <person name="Gonzalez K."/>
            <person name="Herman E.K."/>
            <person name="Lin Y.C."/>
            <person name="Napier J."/>
            <person name="Ogata H."/>
            <person name="Sarno A.F."/>
            <person name="Shmutz J."/>
            <person name="Schroeder D."/>
            <person name="de Vargas C."/>
            <person name="Verret F."/>
            <person name="von Dassow P."/>
            <person name="Valentin K."/>
            <person name="Van de Peer Y."/>
            <person name="Wheeler G."/>
            <person name="Dacks J.B."/>
            <person name="Delwiche C.F."/>
            <person name="Dyhrman S.T."/>
            <person name="Glockner G."/>
            <person name="John U."/>
            <person name="Richards T."/>
            <person name="Worden A.Z."/>
            <person name="Zhang X."/>
            <person name="Grigoriev I.V."/>
            <person name="Allen A.E."/>
            <person name="Bidle K."/>
            <person name="Borodovsky M."/>
            <person name="Bowler C."/>
            <person name="Brownlee C."/>
            <person name="Cock J.M."/>
            <person name="Elias M."/>
            <person name="Gladyshev V.N."/>
            <person name="Groth M."/>
            <person name="Guda C."/>
            <person name="Hadaegh A."/>
            <person name="Iglesias-Rodriguez M.D."/>
            <person name="Jenkins J."/>
            <person name="Jones B.M."/>
            <person name="Lawson T."/>
            <person name="Leese F."/>
            <person name="Lindquist E."/>
            <person name="Lobanov A."/>
            <person name="Lomsadze A."/>
            <person name="Malik S.B."/>
            <person name="Marsh M.E."/>
            <person name="Mackinder L."/>
            <person name="Mock T."/>
            <person name="Mueller-Roeber B."/>
            <person name="Pagarete A."/>
            <person name="Parker M."/>
            <person name="Probert I."/>
            <person name="Quesneville H."/>
            <person name="Raines C."/>
            <person name="Rensing S.A."/>
            <person name="Riano-Pachon D.M."/>
            <person name="Richier S."/>
            <person name="Rokitta S."/>
            <person name="Shiraiwa Y."/>
            <person name="Soanes D.M."/>
            <person name="van der Giezen M."/>
            <person name="Wahlund T.M."/>
            <person name="Williams B."/>
            <person name="Wilson W."/>
            <person name="Wolfe G."/>
            <person name="Wurch L.L."/>
        </authorList>
    </citation>
    <scope>NUCLEOTIDE SEQUENCE</scope>
</reference>
<dbReference type="AlphaFoldDB" id="A0A0D3J568"/>
<dbReference type="InterPro" id="IPR036612">
    <property type="entry name" value="KH_dom_type_1_sf"/>
</dbReference>
<dbReference type="GO" id="GO:0003723">
    <property type="term" value="F:RNA binding"/>
    <property type="evidence" value="ECO:0007669"/>
    <property type="project" value="UniProtKB-UniRule"/>
</dbReference>
<dbReference type="KEGG" id="ehx:EMIHUDRAFT_243592"/>
<dbReference type="PROSITE" id="PS50084">
    <property type="entry name" value="KH_TYPE_1"/>
    <property type="match status" value="1"/>
</dbReference>
<reference evidence="3" key="2">
    <citation type="submission" date="2024-10" db="UniProtKB">
        <authorList>
            <consortium name="EnsemblProtists"/>
        </authorList>
    </citation>
    <scope>IDENTIFICATION</scope>
</reference>
<proteinExistence type="predicted"/>
<dbReference type="InterPro" id="IPR004088">
    <property type="entry name" value="KH_dom_type_1"/>
</dbReference>
<dbReference type="SUPFAM" id="SSF54791">
    <property type="entry name" value="Eukaryotic type KH-domain (KH-domain type I)"/>
    <property type="match status" value="1"/>
</dbReference>
<accession>A0A0D3J568</accession>
<evidence type="ECO:0000313" key="3">
    <source>
        <dbReference type="EnsemblProtists" id="EOD18653"/>
    </source>
</evidence>
<dbReference type="SMART" id="SM00322">
    <property type="entry name" value="KH"/>
    <property type="match status" value="1"/>
</dbReference>
<dbReference type="Gene3D" id="3.30.1370.10">
    <property type="entry name" value="K Homology domain, type 1"/>
    <property type="match status" value="1"/>
</dbReference>
<evidence type="ECO:0000256" key="1">
    <source>
        <dbReference type="PROSITE-ProRule" id="PRU00117"/>
    </source>
</evidence>
<evidence type="ECO:0000313" key="4">
    <source>
        <dbReference type="Proteomes" id="UP000013827"/>
    </source>
</evidence>
<feature type="domain" description="K Homology" evidence="2">
    <location>
        <begin position="14"/>
        <end position="84"/>
    </location>
</feature>
<keyword evidence="4" id="KW-1185">Reference proteome</keyword>
<protein>
    <recommendedName>
        <fullName evidence="2">K Homology domain-containing protein</fullName>
    </recommendedName>
</protein>
<evidence type="ECO:0000259" key="2">
    <source>
        <dbReference type="SMART" id="SM00322"/>
    </source>
</evidence>
<keyword evidence="1" id="KW-0694">RNA-binding</keyword>
<name>A0A0D3J568_EMIH1</name>